<organism evidence="3 4">
    <name type="scientific">Candidatus Phytoplasma meliae</name>
    <dbReference type="NCBI Taxonomy" id="1848402"/>
    <lineage>
        <taxon>Bacteria</taxon>
        <taxon>Bacillati</taxon>
        <taxon>Mycoplasmatota</taxon>
        <taxon>Mollicutes</taxon>
        <taxon>Acholeplasmatales</taxon>
        <taxon>Acholeplasmataceae</taxon>
        <taxon>Candidatus Phytoplasma</taxon>
        <taxon>16SrXIII (Mexican periwinkle virescence group)</taxon>
    </lineage>
</organism>
<evidence type="ECO:0000256" key="2">
    <source>
        <dbReference type="SAM" id="Phobius"/>
    </source>
</evidence>
<sequence>MNFFKKHETTIYAVIIFIIIITVGIFLGINDSKQEQKSLLNDHEEIEENPYSQEDEIITIDQLSSKSELIKNTIQEKPVVKYNWGYYYKPEQLTSQIIRIEKDIEIIKTKSKNYLYEYFNFPLWAQSANLDPLPICISRLKSEIDKIEEIINQIKPKKPITQANYDKIISYVLSENENEVLSLDNLTEKEKITIEEARESQKQTLKFRKENKESILEYQQKCDDYKKQINKLNPEDGYDEIKIEALNSMLSNAIKLRDSLQRQYDNDISGDPLENINSLYEITSNEG</sequence>
<keyword evidence="2" id="KW-1133">Transmembrane helix</keyword>
<dbReference type="EMBL" id="JACAOD020000017">
    <property type="protein sequence ID" value="MBP5836228.1"/>
    <property type="molecule type" value="Genomic_DNA"/>
</dbReference>
<keyword evidence="1" id="KW-0175">Coiled coil</keyword>
<evidence type="ECO:0000313" key="3">
    <source>
        <dbReference type="EMBL" id="MBP5836228.1"/>
    </source>
</evidence>
<evidence type="ECO:0000256" key="1">
    <source>
        <dbReference type="SAM" id="Coils"/>
    </source>
</evidence>
<gene>
    <name evidence="3" type="ORF">CHTY_003230</name>
</gene>
<feature type="coiled-coil region" evidence="1">
    <location>
        <begin position="183"/>
        <end position="263"/>
    </location>
</feature>
<keyword evidence="2" id="KW-0812">Transmembrane</keyword>
<keyword evidence="2" id="KW-0472">Membrane</keyword>
<comment type="caution">
    <text evidence="3">The sequence shown here is derived from an EMBL/GenBank/DDBJ whole genome shotgun (WGS) entry which is preliminary data.</text>
</comment>
<accession>A0ABS5CZ18</accession>
<protein>
    <recommendedName>
        <fullName evidence="5">Effector</fullName>
    </recommendedName>
</protein>
<reference evidence="3" key="1">
    <citation type="submission" date="2021-04" db="EMBL/GenBank/DDBJ databases">
        <title>Genomic features of Candidatus Phytoplasma meliae isolate ChTYXIII (1SrXIII-G).</title>
        <authorList>
            <person name="Fernandez F.D."/>
            <person name="Conci L.R."/>
        </authorList>
    </citation>
    <scope>NUCLEOTIDE SEQUENCE [LARGE SCALE GENOMIC DNA]</scope>
    <source>
        <strain evidence="3">ChTYXIII-Mo</strain>
    </source>
</reference>
<dbReference type="RefSeq" id="WP_203552445.1">
    <property type="nucleotide sequence ID" value="NZ_JACAOD020000017.1"/>
</dbReference>
<evidence type="ECO:0008006" key="5">
    <source>
        <dbReference type="Google" id="ProtNLM"/>
    </source>
</evidence>
<keyword evidence="4" id="KW-1185">Reference proteome</keyword>
<feature type="transmembrane region" description="Helical" evidence="2">
    <location>
        <begin position="12"/>
        <end position="29"/>
    </location>
</feature>
<evidence type="ECO:0000313" key="4">
    <source>
        <dbReference type="Proteomes" id="UP001195571"/>
    </source>
</evidence>
<name>A0ABS5CZ18_9MOLU</name>
<dbReference type="Proteomes" id="UP001195571">
    <property type="component" value="Unassembled WGS sequence"/>
</dbReference>
<proteinExistence type="predicted"/>